<dbReference type="Pfam" id="PF02645">
    <property type="entry name" value="DegV"/>
    <property type="match status" value="1"/>
</dbReference>
<keyword evidence="3" id="KW-1185">Reference proteome</keyword>
<accession>A0ABW2V1R1</accession>
<gene>
    <name evidence="2" type="ORF">ACFQWB_02235</name>
</gene>
<keyword evidence="1" id="KW-0446">Lipid-binding</keyword>
<name>A0ABW2V1R1_9BACL</name>
<evidence type="ECO:0000256" key="1">
    <source>
        <dbReference type="ARBA" id="ARBA00023121"/>
    </source>
</evidence>
<dbReference type="InterPro" id="IPR043168">
    <property type="entry name" value="DegV_C"/>
</dbReference>
<dbReference type="Gene3D" id="3.40.50.10170">
    <property type="match status" value="1"/>
</dbReference>
<dbReference type="InterPro" id="IPR003797">
    <property type="entry name" value="DegV"/>
</dbReference>
<comment type="caution">
    <text evidence="2">The sequence shown here is derived from an EMBL/GenBank/DDBJ whole genome shotgun (WGS) entry which is preliminary data.</text>
</comment>
<evidence type="ECO:0000313" key="3">
    <source>
        <dbReference type="Proteomes" id="UP001596528"/>
    </source>
</evidence>
<reference evidence="3" key="1">
    <citation type="journal article" date="2019" name="Int. J. Syst. Evol. Microbiol.">
        <title>The Global Catalogue of Microorganisms (GCM) 10K type strain sequencing project: providing services to taxonomists for standard genome sequencing and annotation.</title>
        <authorList>
            <consortium name="The Broad Institute Genomics Platform"/>
            <consortium name="The Broad Institute Genome Sequencing Center for Infectious Disease"/>
            <person name="Wu L."/>
            <person name="Ma J."/>
        </authorList>
    </citation>
    <scope>NUCLEOTIDE SEQUENCE [LARGE SCALE GENOMIC DNA]</scope>
    <source>
        <strain evidence="3">JCM 18657</strain>
    </source>
</reference>
<protein>
    <submittedName>
        <fullName evidence="2">DegV family protein</fullName>
    </submittedName>
</protein>
<dbReference type="PROSITE" id="PS51482">
    <property type="entry name" value="DEGV"/>
    <property type="match status" value="1"/>
</dbReference>
<dbReference type="PANTHER" id="PTHR33434:SF2">
    <property type="entry name" value="FATTY ACID-BINDING PROTEIN TM_1468"/>
    <property type="match status" value="1"/>
</dbReference>
<dbReference type="Gene3D" id="3.30.1180.10">
    <property type="match status" value="1"/>
</dbReference>
<dbReference type="NCBIfam" id="TIGR00762">
    <property type="entry name" value="DegV"/>
    <property type="match status" value="1"/>
</dbReference>
<dbReference type="Proteomes" id="UP001596528">
    <property type="component" value="Unassembled WGS sequence"/>
</dbReference>
<sequence>MAQVRIVVDSTADIPADIRERYRIGMVPLKVNFGQESYEDSVTIYPDMFYEKLAAAPELPTTSQPSPAEFVREYERIREETPGAQIVSIHLAAVLSGTYQSAVMAKSLMEEPGVIETIDSCSASYGIGVLAVEAAKAAEAGASLEEVVELVKRLRENQRIYFLVDTLEYLHKGGRIGKASALIGSLLNIKPILTLDENGTVSTVDKARSYKKAVARVLELAEQEITRHGGSDRMKLFVGHGAAPEQAAEMEAMLKERFPSAQFNATVKIGPVIGTYTGPGTIAVFLEKM</sequence>
<proteinExistence type="predicted"/>
<dbReference type="EMBL" id="JBHTGQ010000002">
    <property type="protein sequence ID" value="MFC7748764.1"/>
    <property type="molecule type" value="Genomic_DNA"/>
</dbReference>
<evidence type="ECO:0000313" key="2">
    <source>
        <dbReference type="EMBL" id="MFC7748764.1"/>
    </source>
</evidence>
<organism evidence="2 3">
    <name type="scientific">Paenibacillus thermoaerophilus</name>
    <dbReference type="NCBI Taxonomy" id="1215385"/>
    <lineage>
        <taxon>Bacteria</taxon>
        <taxon>Bacillati</taxon>
        <taxon>Bacillota</taxon>
        <taxon>Bacilli</taxon>
        <taxon>Bacillales</taxon>
        <taxon>Paenibacillaceae</taxon>
        <taxon>Paenibacillus</taxon>
    </lineage>
</organism>
<dbReference type="PANTHER" id="PTHR33434">
    <property type="entry name" value="DEGV DOMAIN-CONTAINING PROTEIN DR_1986-RELATED"/>
    <property type="match status" value="1"/>
</dbReference>
<dbReference type="SUPFAM" id="SSF82549">
    <property type="entry name" value="DAK1/DegV-like"/>
    <property type="match status" value="1"/>
</dbReference>
<dbReference type="RefSeq" id="WP_138787801.1">
    <property type="nucleotide sequence ID" value="NZ_JBHTGQ010000002.1"/>
</dbReference>
<dbReference type="InterPro" id="IPR050270">
    <property type="entry name" value="DegV_domain_contain"/>
</dbReference>